<protein>
    <submittedName>
        <fullName evidence="1">Uncharacterized protein</fullName>
    </submittedName>
</protein>
<evidence type="ECO:0000313" key="2">
    <source>
        <dbReference type="Proteomes" id="UP000005239"/>
    </source>
</evidence>
<accession>A0A8R1UQI3</accession>
<accession>A0A2A6CY13</accession>
<evidence type="ECO:0000313" key="1">
    <source>
        <dbReference type="EnsemblMetazoa" id="PPA36470.1"/>
    </source>
</evidence>
<dbReference type="Proteomes" id="UP000005239">
    <property type="component" value="Unassembled WGS sequence"/>
</dbReference>
<proteinExistence type="predicted"/>
<dbReference type="EnsemblMetazoa" id="PPA36470.1">
    <property type="protein sequence ID" value="PPA36470.1"/>
    <property type="gene ID" value="WBGene00274839"/>
</dbReference>
<organism evidence="1 2">
    <name type="scientific">Pristionchus pacificus</name>
    <name type="common">Parasitic nematode worm</name>
    <dbReference type="NCBI Taxonomy" id="54126"/>
    <lineage>
        <taxon>Eukaryota</taxon>
        <taxon>Metazoa</taxon>
        <taxon>Ecdysozoa</taxon>
        <taxon>Nematoda</taxon>
        <taxon>Chromadorea</taxon>
        <taxon>Rhabditida</taxon>
        <taxon>Rhabditina</taxon>
        <taxon>Diplogasteromorpha</taxon>
        <taxon>Diplogasteroidea</taxon>
        <taxon>Neodiplogasteridae</taxon>
        <taxon>Pristionchus</taxon>
    </lineage>
</organism>
<keyword evidence="2" id="KW-1185">Reference proteome</keyword>
<name>A0A2A6CY13_PRIPA</name>
<reference evidence="2" key="1">
    <citation type="journal article" date="2008" name="Nat. Genet.">
        <title>The Pristionchus pacificus genome provides a unique perspective on nematode lifestyle and parasitism.</title>
        <authorList>
            <person name="Dieterich C."/>
            <person name="Clifton S.W."/>
            <person name="Schuster L.N."/>
            <person name="Chinwalla A."/>
            <person name="Delehaunty K."/>
            <person name="Dinkelacker I."/>
            <person name="Fulton L."/>
            <person name="Fulton R."/>
            <person name="Godfrey J."/>
            <person name="Minx P."/>
            <person name="Mitreva M."/>
            <person name="Roeseler W."/>
            <person name="Tian H."/>
            <person name="Witte H."/>
            <person name="Yang S.P."/>
            <person name="Wilson R.K."/>
            <person name="Sommer R.J."/>
        </authorList>
    </citation>
    <scope>NUCLEOTIDE SEQUENCE [LARGE SCALE GENOMIC DNA]</scope>
    <source>
        <strain evidence="2">PS312</strain>
    </source>
</reference>
<dbReference type="AlphaFoldDB" id="A0A2A6CY13"/>
<gene>
    <name evidence="1" type="primary">WBGene00274839</name>
</gene>
<reference evidence="1" key="2">
    <citation type="submission" date="2022-06" db="UniProtKB">
        <authorList>
            <consortium name="EnsemblMetazoa"/>
        </authorList>
    </citation>
    <scope>IDENTIFICATION</scope>
    <source>
        <strain evidence="1">PS312</strain>
    </source>
</reference>
<sequence length="81" mass="9055">MFLNSNVMYSWSGDVRDLPDLSCFHLGQPILCCVHTADINCSDICYQKIGSTISSIDTTKTARGPILRNLQMSLVYQVKLN</sequence>